<protein>
    <submittedName>
        <fullName evidence="1">Uncharacterized protein</fullName>
    </submittedName>
</protein>
<keyword evidence="2" id="KW-1185">Reference proteome</keyword>
<accession>A0A4Y2N775</accession>
<name>A0A4Y2N775_ARAVE</name>
<organism evidence="1 2">
    <name type="scientific">Araneus ventricosus</name>
    <name type="common">Orbweaver spider</name>
    <name type="synonym">Epeira ventricosa</name>
    <dbReference type="NCBI Taxonomy" id="182803"/>
    <lineage>
        <taxon>Eukaryota</taxon>
        <taxon>Metazoa</taxon>
        <taxon>Ecdysozoa</taxon>
        <taxon>Arthropoda</taxon>
        <taxon>Chelicerata</taxon>
        <taxon>Arachnida</taxon>
        <taxon>Araneae</taxon>
        <taxon>Araneomorphae</taxon>
        <taxon>Entelegynae</taxon>
        <taxon>Araneoidea</taxon>
        <taxon>Araneidae</taxon>
        <taxon>Araneus</taxon>
    </lineage>
</organism>
<comment type="caution">
    <text evidence="1">The sequence shown here is derived from an EMBL/GenBank/DDBJ whole genome shotgun (WGS) entry which is preliminary data.</text>
</comment>
<reference evidence="1 2" key="1">
    <citation type="journal article" date="2019" name="Sci. Rep.">
        <title>Orb-weaving spider Araneus ventricosus genome elucidates the spidroin gene catalogue.</title>
        <authorList>
            <person name="Kono N."/>
            <person name="Nakamura H."/>
            <person name="Ohtoshi R."/>
            <person name="Moran D.A.P."/>
            <person name="Shinohara A."/>
            <person name="Yoshida Y."/>
            <person name="Fujiwara M."/>
            <person name="Mori M."/>
            <person name="Tomita M."/>
            <person name="Arakawa K."/>
        </authorList>
    </citation>
    <scope>NUCLEOTIDE SEQUENCE [LARGE SCALE GENOMIC DNA]</scope>
</reference>
<sequence length="93" mass="10135">MMGYFQSEGKCVIQANEEADTLICLIAINACQTSARSVAVIATGCDTTSAIFKKEKSTAFKLIKENQELCSLISQFNIPQLDPLKAIEIGEVF</sequence>
<gene>
    <name evidence="1" type="ORF">AVEN_76567_1</name>
</gene>
<dbReference type="EMBL" id="BGPR01285328">
    <property type="protein sequence ID" value="GBN33686.1"/>
    <property type="molecule type" value="Genomic_DNA"/>
</dbReference>
<dbReference type="AlphaFoldDB" id="A0A4Y2N775"/>
<evidence type="ECO:0000313" key="2">
    <source>
        <dbReference type="Proteomes" id="UP000499080"/>
    </source>
</evidence>
<proteinExistence type="predicted"/>
<dbReference type="Proteomes" id="UP000499080">
    <property type="component" value="Unassembled WGS sequence"/>
</dbReference>
<evidence type="ECO:0000313" key="1">
    <source>
        <dbReference type="EMBL" id="GBN33686.1"/>
    </source>
</evidence>